<name>A0A9Q0PV60_9ROSI</name>
<reference evidence="2" key="2">
    <citation type="journal article" date="2023" name="Int. J. Mol. Sci.">
        <title>De Novo Assembly and Annotation of 11 Diverse Shrub Willow (Salix) Genomes Reveals Novel Gene Organization in Sex-Linked Regions.</title>
        <authorList>
            <person name="Hyden B."/>
            <person name="Feng K."/>
            <person name="Yates T.B."/>
            <person name="Jawdy S."/>
            <person name="Cereghino C."/>
            <person name="Smart L.B."/>
            <person name="Muchero W."/>
        </authorList>
    </citation>
    <scope>NUCLEOTIDE SEQUENCE</scope>
    <source>
        <tissue evidence="2">Shoot tip</tissue>
    </source>
</reference>
<dbReference type="EMBL" id="JAPFFM010000017">
    <property type="protein sequence ID" value="KAJ6694671.1"/>
    <property type="molecule type" value="Genomic_DNA"/>
</dbReference>
<feature type="compositionally biased region" description="Polar residues" evidence="1">
    <location>
        <begin position="33"/>
        <end position="42"/>
    </location>
</feature>
<gene>
    <name evidence="2" type="ORF">OIU74_013902</name>
</gene>
<sequence length="67" mass="7216">MSSLLCLHHHERKVQLLDRNQGRRLLVSVTSLSANASKSTGANKVPQKAAEASLKKAPPSLSNPTQN</sequence>
<keyword evidence="3" id="KW-1185">Reference proteome</keyword>
<comment type="caution">
    <text evidence="2">The sequence shown here is derived from an EMBL/GenBank/DDBJ whole genome shotgun (WGS) entry which is preliminary data.</text>
</comment>
<feature type="region of interest" description="Disordered" evidence="1">
    <location>
        <begin position="33"/>
        <end position="67"/>
    </location>
</feature>
<proteinExistence type="predicted"/>
<feature type="non-terminal residue" evidence="2">
    <location>
        <position position="67"/>
    </location>
</feature>
<protein>
    <submittedName>
        <fullName evidence="2">Uncharacterized protein</fullName>
    </submittedName>
</protein>
<organism evidence="2 3">
    <name type="scientific">Salix koriyanagi</name>
    <dbReference type="NCBI Taxonomy" id="2511006"/>
    <lineage>
        <taxon>Eukaryota</taxon>
        <taxon>Viridiplantae</taxon>
        <taxon>Streptophyta</taxon>
        <taxon>Embryophyta</taxon>
        <taxon>Tracheophyta</taxon>
        <taxon>Spermatophyta</taxon>
        <taxon>Magnoliopsida</taxon>
        <taxon>eudicotyledons</taxon>
        <taxon>Gunneridae</taxon>
        <taxon>Pentapetalae</taxon>
        <taxon>rosids</taxon>
        <taxon>fabids</taxon>
        <taxon>Malpighiales</taxon>
        <taxon>Salicaceae</taxon>
        <taxon>Saliceae</taxon>
        <taxon>Salix</taxon>
    </lineage>
</organism>
<evidence type="ECO:0000256" key="1">
    <source>
        <dbReference type="SAM" id="MobiDB-lite"/>
    </source>
</evidence>
<evidence type="ECO:0000313" key="2">
    <source>
        <dbReference type="EMBL" id="KAJ6694671.1"/>
    </source>
</evidence>
<dbReference type="Proteomes" id="UP001151752">
    <property type="component" value="Chromosome 3"/>
</dbReference>
<accession>A0A9Q0PV60</accession>
<reference evidence="2" key="1">
    <citation type="submission" date="2022-11" db="EMBL/GenBank/DDBJ databases">
        <authorList>
            <person name="Hyden B.L."/>
            <person name="Feng K."/>
            <person name="Yates T."/>
            <person name="Jawdy S."/>
            <person name="Smart L.B."/>
            <person name="Muchero W."/>
        </authorList>
    </citation>
    <scope>NUCLEOTIDE SEQUENCE</scope>
    <source>
        <tissue evidence="2">Shoot tip</tissue>
    </source>
</reference>
<evidence type="ECO:0000313" key="3">
    <source>
        <dbReference type="Proteomes" id="UP001151752"/>
    </source>
</evidence>
<dbReference type="AlphaFoldDB" id="A0A9Q0PV60"/>